<dbReference type="Gene3D" id="3.30.40.10">
    <property type="entry name" value="Zinc/RING finger domain, C3HC4 (zinc finger)"/>
    <property type="match status" value="1"/>
</dbReference>
<dbReference type="Pfam" id="PF00498">
    <property type="entry name" value="FHA"/>
    <property type="match status" value="1"/>
</dbReference>
<dbReference type="EMBL" id="PDUG01000002">
    <property type="protein sequence ID" value="PIC43467.1"/>
    <property type="molecule type" value="Genomic_DNA"/>
</dbReference>
<feature type="compositionally biased region" description="Basic and acidic residues" evidence="3">
    <location>
        <begin position="816"/>
        <end position="832"/>
    </location>
</feature>
<feature type="compositionally biased region" description="Acidic residues" evidence="3">
    <location>
        <begin position="631"/>
        <end position="647"/>
    </location>
</feature>
<dbReference type="GO" id="GO:0005634">
    <property type="term" value="C:nucleus"/>
    <property type="evidence" value="ECO:0007669"/>
    <property type="project" value="UniProtKB-SubCell"/>
</dbReference>
<feature type="compositionally biased region" description="Low complexity" evidence="3">
    <location>
        <begin position="737"/>
        <end position="760"/>
    </location>
</feature>
<dbReference type="STRING" id="1611254.A0A2G5UV91"/>
<feature type="domain" description="FHA" evidence="4">
    <location>
        <begin position="54"/>
        <end position="117"/>
    </location>
</feature>
<comment type="subcellular location">
    <subcellularLocation>
        <location evidence="1">Nucleus</location>
    </subcellularLocation>
</comment>
<evidence type="ECO:0000256" key="3">
    <source>
        <dbReference type="SAM" id="MobiDB-lite"/>
    </source>
</evidence>
<evidence type="ECO:0000313" key="5">
    <source>
        <dbReference type="EMBL" id="PIC43467.1"/>
    </source>
</evidence>
<dbReference type="GO" id="GO:0010468">
    <property type="term" value="P:regulation of gene expression"/>
    <property type="evidence" value="ECO:0007669"/>
    <property type="project" value="InterPro"/>
</dbReference>
<name>A0A2G5UV91_9PELO</name>
<dbReference type="PANTHER" id="PTHR15464">
    <property type="entry name" value="TRANSCRIPTION FACTOR 19"/>
    <property type="match status" value="1"/>
</dbReference>
<feature type="region of interest" description="Disordered" evidence="3">
    <location>
        <begin position="406"/>
        <end position="446"/>
    </location>
</feature>
<dbReference type="InterPro" id="IPR008984">
    <property type="entry name" value="SMAD_FHA_dom_sf"/>
</dbReference>
<sequence>MFLGPGNALKSNQMNSQDQLYLRRLARNTGPPRTEPPTDDEKLKAIISLQNKRTNFGRSLSNDVVFFRGEENDSKEDINISRNHAHIDVTYSNLAKNLIYRIEDHSENGTYINDRRLCKEERHILEIGQVVKFGHRNSLNHPPGAEIAHPEADFAFIVDMAEQDTVLGRKILNIKDRKFKVLSKESFVRDLGERVHSEPLPAATQVMEADSTNNGLPETSESNNTAPSTSTAGPSTSGDTATSSTSSSAPPTSSVNGSASNGSLTDSEQMPSTSSSSSSIILPNPPAKAPHESRFDDPKNLARISRLSTQYAEKLNEQYARLIAQIPALEAHKPAVAEFLSVHCCVYTQFLTLDQKLEFLRAQWGDDEEKKELAEFIEPLAEFLAAEEEAEKTVELNDFVQRMAAERGPPKKEPTPWQHSETSAFRSTAAPATPPTSGIWRPTARNPLNSEQNYINHLRSLNMADETAEPLKDADRNGLVQAYTPPLFSWQNAVHKAAFENYGYGKFCYQHYLTPVGRAVDVVPISGGGQVGMVHGGLGGPQRHLGVIAHAPGRERIDVDEERHSASSGSTTDNNFSRRRTDSEESEIVDVVGTDDDDAPQAPQVPTDAPEDVVAPAAPENASESPRGSPDAEEEGEEEEMEGEETESTPTPSPDDVAKEPEIDLRQSTTPRMEAQSTPSAVVSTGPTPLSSPIPKKTSSEDVTPPSESTPKENAEKAADTVEEVVKENVKKIKAIAATMTPSSGAPTSSGATPSTSDAAASKKKKASTSSPKERRMKQLDDASSAESDSEDDGGKKKAKTSRRSTRKATSPRKSKKDDEDVDETPKKETPKSRRKPAARRTDGEGTASSRRKRAVDDDGSEQEPQPRKQQRRGRKKNDDDSDDADKEKCGVAKLSHCLCVRLEKKQDLQWVSCSDCSQWFHVYCVRLNNQSYAEEDVFSCCGPNASPEAVASLAGDVAAQYRVLKHSGKIVPM</sequence>
<feature type="region of interest" description="Disordered" evidence="3">
    <location>
        <begin position="199"/>
        <end position="299"/>
    </location>
</feature>
<feature type="compositionally biased region" description="Basic and acidic residues" evidence="3">
    <location>
        <begin position="710"/>
        <end position="723"/>
    </location>
</feature>
<organism evidence="5 6">
    <name type="scientific">Caenorhabditis nigoni</name>
    <dbReference type="NCBI Taxonomy" id="1611254"/>
    <lineage>
        <taxon>Eukaryota</taxon>
        <taxon>Metazoa</taxon>
        <taxon>Ecdysozoa</taxon>
        <taxon>Nematoda</taxon>
        <taxon>Chromadorea</taxon>
        <taxon>Rhabditida</taxon>
        <taxon>Rhabditina</taxon>
        <taxon>Rhabditomorpha</taxon>
        <taxon>Rhabditoidea</taxon>
        <taxon>Rhabditidae</taxon>
        <taxon>Peloderinae</taxon>
        <taxon>Caenorhabditis</taxon>
    </lineage>
</organism>
<dbReference type="PROSITE" id="PS50006">
    <property type="entry name" value="FHA_DOMAIN"/>
    <property type="match status" value="1"/>
</dbReference>
<evidence type="ECO:0000256" key="2">
    <source>
        <dbReference type="ARBA" id="ARBA00023242"/>
    </source>
</evidence>
<feature type="compositionally biased region" description="Basic and acidic residues" evidence="3">
    <location>
        <begin position="656"/>
        <end position="665"/>
    </location>
</feature>
<reference evidence="6" key="1">
    <citation type="submission" date="2017-10" db="EMBL/GenBank/DDBJ databases">
        <title>Rapid genome shrinkage in a self-fertile nematode reveals novel sperm competition proteins.</title>
        <authorList>
            <person name="Yin D."/>
            <person name="Schwarz E.M."/>
            <person name="Thomas C.G."/>
            <person name="Felde R.L."/>
            <person name="Korf I.F."/>
            <person name="Cutter A.D."/>
            <person name="Schartner C.M."/>
            <person name="Ralston E.J."/>
            <person name="Meyer B.J."/>
            <person name="Haag E.S."/>
        </authorList>
    </citation>
    <scope>NUCLEOTIDE SEQUENCE [LARGE SCALE GENOMIC DNA]</scope>
    <source>
        <strain evidence="6">JU1422</strain>
    </source>
</reference>
<dbReference type="PANTHER" id="PTHR15464:SF1">
    <property type="entry name" value="TRANSCRIPTION FACTOR 19"/>
    <property type="match status" value="1"/>
</dbReference>
<feature type="compositionally biased region" description="Polar residues" evidence="3">
    <location>
        <begin position="417"/>
        <end position="426"/>
    </location>
</feature>
<feature type="compositionally biased region" description="Basic and acidic residues" evidence="3">
    <location>
        <begin position="772"/>
        <end position="781"/>
    </location>
</feature>
<feature type="compositionally biased region" description="Acidic residues" evidence="3">
    <location>
        <begin position="584"/>
        <end position="599"/>
    </location>
</feature>
<dbReference type="CDD" id="cd15517">
    <property type="entry name" value="PHD_TCF19_like"/>
    <property type="match status" value="1"/>
</dbReference>
<keyword evidence="2" id="KW-0539">Nucleus</keyword>
<feature type="compositionally biased region" description="Polar residues" evidence="3">
    <location>
        <begin position="566"/>
        <end position="575"/>
    </location>
</feature>
<comment type="caution">
    <text evidence="5">The sequence shown here is derived from an EMBL/GenBank/DDBJ whole genome shotgun (WGS) entry which is preliminary data.</text>
</comment>
<dbReference type="Proteomes" id="UP000230233">
    <property type="component" value="Chromosome II"/>
</dbReference>
<feature type="compositionally biased region" description="Basic residues" evidence="3">
    <location>
        <begin position="797"/>
        <end position="815"/>
    </location>
</feature>
<feature type="compositionally biased region" description="Low complexity" evidence="3">
    <location>
        <begin position="225"/>
        <end position="254"/>
    </location>
</feature>
<evidence type="ECO:0000259" key="4">
    <source>
        <dbReference type="PROSITE" id="PS50006"/>
    </source>
</evidence>
<evidence type="ECO:0000256" key="1">
    <source>
        <dbReference type="ARBA" id="ARBA00004123"/>
    </source>
</evidence>
<gene>
    <name evidence="5" type="primary">Cnig_chr_II.g4195</name>
    <name evidence="5" type="ORF">B9Z55_004195</name>
</gene>
<feature type="region of interest" description="Disordered" evidence="3">
    <location>
        <begin position="737"/>
        <end position="887"/>
    </location>
</feature>
<feature type="compositionally biased region" description="Polar residues" evidence="3">
    <location>
        <begin position="210"/>
        <end position="224"/>
    </location>
</feature>
<dbReference type="InterPro" id="IPR042803">
    <property type="entry name" value="TCF19"/>
</dbReference>
<dbReference type="InterPro" id="IPR013083">
    <property type="entry name" value="Znf_RING/FYVE/PHD"/>
</dbReference>
<feature type="region of interest" description="Disordered" evidence="3">
    <location>
        <begin position="558"/>
        <end position="723"/>
    </location>
</feature>
<protein>
    <recommendedName>
        <fullName evidence="4">FHA domain-containing protein</fullName>
    </recommendedName>
</protein>
<dbReference type="OrthoDB" id="5859465at2759"/>
<dbReference type="InterPro" id="IPR000253">
    <property type="entry name" value="FHA_dom"/>
</dbReference>
<feature type="compositionally biased region" description="Polar residues" evidence="3">
    <location>
        <begin position="255"/>
        <end position="271"/>
    </location>
</feature>
<feature type="compositionally biased region" description="Low complexity" evidence="3">
    <location>
        <begin position="600"/>
        <end position="629"/>
    </location>
</feature>
<dbReference type="SMART" id="SM00240">
    <property type="entry name" value="FHA"/>
    <property type="match status" value="1"/>
</dbReference>
<accession>A0A2G5UV91</accession>
<dbReference type="SUPFAM" id="SSF49879">
    <property type="entry name" value="SMAD/FHA domain"/>
    <property type="match status" value="1"/>
</dbReference>
<feature type="compositionally biased region" description="Polar residues" evidence="3">
    <location>
        <begin position="666"/>
        <end position="691"/>
    </location>
</feature>
<keyword evidence="6" id="KW-1185">Reference proteome</keyword>
<proteinExistence type="predicted"/>
<dbReference type="InterPro" id="IPR011011">
    <property type="entry name" value="Znf_FYVE_PHD"/>
</dbReference>
<dbReference type="Gene3D" id="2.60.200.20">
    <property type="match status" value="1"/>
</dbReference>
<evidence type="ECO:0000313" key="6">
    <source>
        <dbReference type="Proteomes" id="UP000230233"/>
    </source>
</evidence>
<feature type="compositionally biased region" description="Basic and acidic residues" evidence="3">
    <location>
        <begin position="289"/>
        <end position="299"/>
    </location>
</feature>
<dbReference type="SUPFAM" id="SSF57903">
    <property type="entry name" value="FYVE/PHD zinc finger"/>
    <property type="match status" value="1"/>
</dbReference>
<dbReference type="AlphaFoldDB" id="A0A2G5UV91"/>